<gene>
    <name evidence="1" type="ORF">KUDE01_002470</name>
</gene>
<proteinExistence type="predicted"/>
<organism evidence="1 2">
    <name type="scientific">Dissostichus eleginoides</name>
    <name type="common">Patagonian toothfish</name>
    <name type="synonym">Dissostichus amissus</name>
    <dbReference type="NCBI Taxonomy" id="100907"/>
    <lineage>
        <taxon>Eukaryota</taxon>
        <taxon>Metazoa</taxon>
        <taxon>Chordata</taxon>
        <taxon>Craniata</taxon>
        <taxon>Vertebrata</taxon>
        <taxon>Euteleostomi</taxon>
        <taxon>Actinopterygii</taxon>
        <taxon>Neopterygii</taxon>
        <taxon>Teleostei</taxon>
        <taxon>Neoteleostei</taxon>
        <taxon>Acanthomorphata</taxon>
        <taxon>Eupercaria</taxon>
        <taxon>Perciformes</taxon>
        <taxon>Notothenioidei</taxon>
        <taxon>Nototheniidae</taxon>
        <taxon>Dissostichus</taxon>
    </lineage>
</organism>
<evidence type="ECO:0000313" key="1">
    <source>
        <dbReference type="EMBL" id="KAK1877154.1"/>
    </source>
</evidence>
<dbReference type="AlphaFoldDB" id="A0AAD9B7U5"/>
<accession>A0AAD9B7U5</accession>
<keyword evidence="2" id="KW-1185">Reference proteome</keyword>
<reference evidence="1" key="1">
    <citation type="submission" date="2023-04" db="EMBL/GenBank/DDBJ databases">
        <title>Chromosome-level genome of Chaenocephalus aceratus.</title>
        <authorList>
            <person name="Park H."/>
        </authorList>
    </citation>
    <scope>NUCLEOTIDE SEQUENCE</scope>
    <source>
        <strain evidence="1">DE</strain>
        <tissue evidence="1">Muscle</tissue>
    </source>
</reference>
<comment type="caution">
    <text evidence="1">The sequence shown here is derived from an EMBL/GenBank/DDBJ whole genome shotgun (WGS) entry which is preliminary data.</text>
</comment>
<dbReference type="EMBL" id="JASDAP010000027">
    <property type="protein sequence ID" value="KAK1877154.1"/>
    <property type="molecule type" value="Genomic_DNA"/>
</dbReference>
<sequence length="73" mass="8288">MLLSYVLDHNRPGAEVIVKEGDVCLTREDFWSLGLPQSMESNIGNTCLKMVQEATQRHVRFSTDIIGLLFSFE</sequence>
<dbReference type="Proteomes" id="UP001228049">
    <property type="component" value="Unassembled WGS sequence"/>
</dbReference>
<evidence type="ECO:0000313" key="2">
    <source>
        <dbReference type="Proteomes" id="UP001228049"/>
    </source>
</evidence>
<name>A0AAD9B7U5_DISEL</name>
<protein>
    <submittedName>
        <fullName evidence="1">Tyrosine-protein phosphatase 10D</fullName>
    </submittedName>
</protein>